<dbReference type="RefSeq" id="XP_015606011.1">
    <property type="nucleotide sequence ID" value="XM_015750525.2"/>
</dbReference>
<gene>
    <name evidence="4" type="primary">LOC107272893</name>
</gene>
<dbReference type="GO" id="GO:0005813">
    <property type="term" value="C:centrosome"/>
    <property type="evidence" value="ECO:0007669"/>
    <property type="project" value="TreeGrafter"/>
</dbReference>
<dbReference type="Proteomes" id="UP000694920">
    <property type="component" value="Unplaced"/>
</dbReference>
<dbReference type="GO" id="GO:1902017">
    <property type="term" value="P:regulation of cilium assembly"/>
    <property type="evidence" value="ECO:0007669"/>
    <property type="project" value="InterPro"/>
</dbReference>
<feature type="coiled-coil region" evidence="1">
    <location>
        <begin position="530"/>
        <end position="613"/>
    </location>
</feature>
<dbReference type="GO" id="GO:0007099">
    <property type="term" value="P:centriole replication"/>
    <property type="evidence" value="ECO:0007669"/>
    <property type="project" value="InterPro"/>
</dbReference>
<dbReference type="GO" id="GO:1902410">
    <property type="term" value="P:mitotic cytokinetic process"/>
    <property type="evidence" value="ECO:0007669"/>
    <property type="project" value="TreeGrafter"/>
</dbReference>
<dbReference type="GeneID" id="107272893"/>
<dbReference type="PANTHER" id="PTHR34439">
    <property type="entry name" value="CENTROBIN"/>
    <property type="match status" value="1"/>
</dbReference>
<dbReference type="AlphaFoldDB" id="A0AAJ7CBD4"/>
<sequence length="1091" mass="124747">MSDSDDTDVLLLIPPDLFVVPSSESDESELHVGTACGSKAPGVVSELIEHMQSLETRISAIESKDNSLDVSLLNNSLDSQTRTTYYSPFKNKQLQSKNKFSVSQSSSLQNTPAKIQKSSSVPSTPSSYQPSNHTNFTRSDIRLGQLANSSPNTNITSNPRNQHDYLTSLSEPSMLQSSSRSSRHLHADAVSFKEESHLTIPFGFNASKNDSCLKLNEQLHLSLSTLDLPQKLGPLRPEGKLVKDMELSEVDEFLHEMEATNLELARRISNATSQYRRDPVQNCQNIKATGTELPQHQESPVRRLDFHSIRREARNPNPSYLVSDDKNEEKFADISLPYEDSLPLDDTEKMISEFKSWQPISPGLPENGGHSIECKDDKNVPAEINVQSEIQSSILQCKDLTVEQSLHNIDAGVTAVSTETMHTQSRPGFTSIGTALSSINEITKSNSSIHSKQSDINLDDIPQMYRKSHIDTYFQNTINEVHTIPSFKNTSHAATNTEPYLRKSQRLLTLSDFWDSNTVKSQEEMFRIKLEEEKFRREHCEHLIQELQKRLLEQQEKVAVAIRVDNEKNVVISQFQSAWAKLKNRWHVLETEHRDLQNTLKNLTEKHNLEVAEFQVQIKRCEGELSKALDLAAGYKEKSDSMIKEKLDLLRSHADELENYKSLVQEAEARYEQMKGEYNKLSEKNQQVEETLKTVQQELNREWLRSGEVRNEMAVIHKALDACEAELTVLRQEKENLQLKLKEEMSRNSILEQNKSSLLATIDDAKKAEKTAKEETKSVLEQQEKIRTELREVYQKQLDEVVKTKLQEFQAQLDTAESVFQSELETRQRAIAECAARKIKSVIDKHQLEINLLEEKHKEEKRLFEIQLAQAVQKTSILEGHLNTHRTTKTQLAEQLHSVMQKQWQQALHIISGSNMENLTPIQRVNAEKFIDARNSRRCESLGNCCAKEYAEPMRLESRSTVTHNFTNVQPRDEQDESLITISPEVTPLTSRKESKDDLRRYIKMILDMQQPRDKFTKTDLIESTSSPTPISREVPRKHYTKKELSIMSEDSIAWQPTSEVSVQETTDEYISIPQKLPAKADQQKIKPPWK</sequence>
<keyword evidence="1" id="KW-0175">Coiled coil</keyword>
<proteinExistence type="predicted"/>
<dbReference type="InterPro" id="IPR038923">
    <property type="entry name" value="Centrobin"/>
</dbReference>
<evidence type="ECO:0000313" key="4">
    <source>
        <dbReference type="RefSeq" id="XP_015606011.1"/>
    </source>
</evidence>
<evidence type="ECO:0000256" key="1">
    <source>
        <dbReference type="SAM" id="Coils"/>
    </source>
</evidence>
<evidence type="ECO:0000256" key="2">
    <source>
        <dbReference type="SAM" id="MobiDB-lite"/>
    </source>
</evidence>
<dbReference type="PANTHER" id="PTHR34439:SF1">
    <property type="entry name" value="CENTROBIN"/>
    <property type="match status" value="1"/>
</dbReference>
<feature type="coiled-coil region" evidence="1">
    <location>
        <begin position="836"/>
        <end position="863"/>
    </location>
</feature>
<feature type="region of interest" description="Disordered" evidence="2">
    <location>
        <begin position="96"/>
        <end position="165"/>
    </location>
</feature>
<dbReference type="KEGG" id="ccin:107272893"/>
<feature type="compositionally biased region" description="Low complexity" evidence="2">
    <location>
        <begin position="118"/>
        <end position="131"/>
    </location>
</feature>
<organism evidence="3 4">
    <name type="scientific">Cephus cinctus</name>
    <name type="common">Wheat stem sawfly</name>
    <dbReference type="NCBI Taxonomy" id="211228"/>
    <lineage>
        <taxon>Eukaryota</taxon>
        <taxon>Metazoa</taxon>
        <taxon>Ecdysozoa</taxon>
        <taxon>Arthropoda</taxon>
        <taxon>Hexapoda</taxon>
        <taxon>Insecta</taxon>
        <taxon>Pterygota</taxon>
        <taxon>Neoptera</taxon>
        <taxon>Endopterygota</taxon>
        <taxon>Hymenoptera</taxon>
        <taxon>Cephoidea</taxon>
        <taxon>Cephidae</taxon>
        <taxon>Cephus</taxon>
    </lineage>
</organism>
<name>A0AAJ7CBD4_CEPCN</name>
<protein>
    <submittedName>
        <fullName evidence="4">Interaptin isoform X1</fullName>
    </submittedName>
</protein>
<keyword evidence="3" id="KW-1185">Reference proteome</keyword>
<dbReference type="GO" id="GO:0005814">
    <property type="term" value="C:centriole"/>
    <property type="evidence" value="ECO:0007669"/>
    <property type="project" value="TreeGrafter"/>
</dbReference>
<feature type="compositionally biased region" description="Low complexity" evidence="2">
    <location>
        <begin position="96"/>
        <end position="110"/>
    </location>
</feature>
<dbReference type="GO" id="GO:0051299">
    <property type="term" value="P:centrosome separation"/>
    <property type="evidence" value="ECO:0007669"/>
    <property type="project" value="TreeGrafter"/>
</dbReference>
<evidence type="ECO:0000313" key="3">
    <source>
        <dbReference type="Proteomes" id="UP000694920"/>
    </source>
</evidence>
<accession>A0AAJ7CBD4</accession>
<feature type="coiled-coil region" evidence="1">
    <location>
        <begin position="650"/>
        <end position="800"/>
    </location>
</feature>
<reference evidence="4" key="1">
    <citation type="submission" date="2025-08" db="UniProtKB">
        <authorList>
            <consortium name="RefSeq"/>
        </authorList>
    </citation>
    <scope>IDENTIFICATION</scope>
</reference>
<feature type="compositionally biased region" description="Low complexity" evidence="2">
    <location>
        <begin position="148"/>
        <end position="160"/>
    </location>
</feature>
<dbReference type="CTD" id="38258"/>